<comment type="subcellular location">
    <subcellularLocation>
        <location evidence="1">Membrane</location>
    </subcellularLocation>
</comment>
<keyword evidence="3" id="KW-0677">Repeat</keyword>
<evidence type="ECO:0000256" key="3">
    <source>
        <dbReference type="ARBA" id="ARBA00022737"/>
    </source>
</evidence>
<evidence type="ECO:0000313" key="7">
    <source>
        <dbReference type="Proteomes" id="UP000504621"/>
    </source>
</evidence>
<proteinExistence type="predicted"/>
<name>A0A6J1BDZ6_9ROSI</name>
<evidence type="ECO:0000256" key="4">
    <source>
        <dbReference type="ARBA" id="ARBA00023136"/>
    </source>
</evidence>
<gene>
    <name evidence="8" type="primary">LOC110426469</name>
</gene>
<evidence type="ECO:0000256" key="1">
    <source>
        <dbReference type="ARBA" id="ARBA00004370"/>
    </source>
</evidence>
<evidence type="ECO:0000256" key="2">
    <source>
        <dbReference type="ARBA" id="ARBA00022729"/>
    </source>
</evidence>
<protein>
    <submittedName>
        <fullName evidence="8">Probable leucine-rich repeat receptor-like protein kinase At5g49770</fullName>
    </submittedName>
</protein>
<keyword evidence="6" id="KW-0812">Transmembrane</keyword>
<evidence type="ECO:0000256" key="5">
    <source>
        <dbReference type="ARBA" id="ARBA00023180"/>
    </source>
</evidence>
<accession>A0A6J1BDZ6</accession>
<keyword evidence="5" id="KW-0325">Glycoprotein</keyword>
<evidence type="ECO:0000256" key="6">
    <source>
        <dbReference type="SAM" id="Phobius"/>
    </source>
</evidence>
<dbReference type="GeneID" id="110426469"/>
<keyword evidence="2" id="KW-0732">Signal</keyword>
<sequence>MMEHTQLRGQVPARFFELPNLQTVVLKGNRLNGTLEIGPRFSNQLKTIDLQYNSITGFNDRGRTYKFDIILVGNPVCQETETTSTYCKLPPSNSWPLYSTPSKICLPVSCSSDQIISPTCRCAHPYTGTLLFRGLFFSDFEKSAPYEFLEQSLMQFFQSHQLPVASVSLNDPRKDSFEYLLLDLSVFPDGQDSFNRTGISMIAFGFSNQTFKPPKQLFGPYVFIGDEYEHFSDEPANTKKSSIAIKIGAAVGASVLFLLLVLSGIYAYRHKRAEKATKESNPFGRGRVANK</sequence>
<dbReference type="OrthoDB" id="999703at2759"/>
<reference evidence="8" key="1">
    <citation type="submission" date="2025-08" db="UniProtKB">
        <authorList>
            <consortium name="RefSeq"/>
        </authorList>
    </citation>
    <scope>IDENTIFICATION</scope>
    <source>
        <tissue evidence="8">Leaf</tissue>
    </source>
</reference>
<dbReference type="Gene3D" id="3.80.10.10">
    <property type="entry name" value="Ribonuclease Inhibitor"/>
    <property type="match status" value="1"/>
</dbReference>
<dbReference type="Proteomes" id="UP000504621">
    <property type="component" value="Unplaced"/>
</dbReference>
<dbReference type="AlphaFoldDB" id="A0A6J1BDZ6"/>
<keyword evidence="6" id="KW-1133">Transmembrane helix</keyword>
<dbReference type="RefSeq" id="XP_021297348.1">
    <property type="nucleotide sequence ID" value="XM_021441673.1"/>
</dbReference>
<dbReference type="GO" id="GO:0016020">
    <property type="term" value="C:membrane"/>
    <property type="evidence" value="ECO:0007669"/>
    <property type="project" value="UniProtKB-SubCell"/>
</dbReference>
<keyword evidence="7" id="KW-1185">Reference proteome</keyword>
<evidence type="ECO:0000313" key="8">
    <source>
        <dbReference type="RefSeq" id="XP_021297348.1"/>
    </source>
</evidence>
<organism evidence="7 8">
    <name type="scientific">Herrania umbratica</name>
    <dbReference type="NCBI Taxonomy" id="108875"/>
    <lineage>
        <taxon>Eukaryota</taxon>
        <taxon>Viridiplantae</taxon>
        <taxon>Streptophyta</taxon>
        <taxon>Embryophyta</taxon>
        <taxon>Tracheophyta</taxon>
        <taxon>Spermatophyta</taxon>
        <taxon>Magnoliopsida</taxon>
        <taxon>eudicotyledons</taxon>
        <taxon>Gunneridae</taxon>
        <taxon>Pentapetalae</taxon>
        <taxon>rosids</taxon>
        <taxon>malvids</taxon>
        <taxon>Malvales</taxon>
        <taxon>Malvaceae</taxon>
        <taxon>Byttnerioideae</taxon>
        <taxon>Herrania</taxon>
    </lineage>
</organism>
<dbReference type="SUPFAM" id="SSF52075">
    <property type="entry name" value="Outer arm dynein light chain 1"/>
    <property type="match status" value="1"/>
</dbReference>
<dbReference type="PANTHER" id="PTHR45974:SF266">
    <property type="entry name" value="LEUCINE-RICH REPEAT RECEPTOR PROTEIN KINASE HPCA1"/>
    <property type="match status" value="1"/>
</dbReference>
<keyword evidence="4 6" id="KW-0472">Membrane</keyword>
<dbReference type="PANTHER" id="PTHR45974">
    <property type="entry name" value="RECEPTOR-LIKE PROTEIN 55"/>
    <property type="match status" value="1"/>
</dbReference>
<feature type="transmembrane region" description="Helical" evidence="6">
    <location>
        <begin position="247"/>
        <end position="268"/>
    </location>
</feature>
<dbReference type="InterPro" id="IPR032675">
    <property type="entry name" value="LRR_dom_sf"/>
</dbReference>